<dbReference type="AlphaFoldDB" id="I2MSZ5"/>
<evidence type="ECO:0000313" key="2">
    <source>
        <dbReference type="Proteomes" id="UP000005940"/>
    </source>
</evidence>
<dbReference type="RefSeq" id="WP_006351132.1">
    <property type="nucleotide sequence ID" value="NZ_CP029158.1"/>
</dbReference>
<geneLocation type="plasmid" evidence="1 2">
    <name>pSTS2</name>
</geneLocation>
<name>I2MSZ5_STRT9</name>
<proteinExistence type="predicted"/>
<sequence length="120" mass="12844">MTDKTPAKLADDAYEALRALNHATLAPTRGDEDWEFPGDAYSVVGNLSQAAMVLPQALEQTEALVKHLEASGNLRSDRNTLDTDLAATYDGLAEAKAAAQTLFEALNRAHSGLSPIAYKD</sequence>
<protein>
    <submittedName>
        <fullName evidence="1">Uncharacterized protein</fullName>
    </submittedName>
</protein>
<keyword evidence="2" id="KW-1185">Reference proteome</keyword>
<accession>I2MSZ5</accession>
<evidence type="ECO:0000313" key="1">
    <source>
        <dbReference type="EMBL" id="QKM65807.1"/>
    </source>
</evidence>
<gene>
    <name evidence="1" type="ORF">STSU_000185</name>
</gene>
<dbReference type="Proteomes" id="UP000005940">
    <property type="component" value="Plasmid pSTS2"/>
</dbReference>
<keyword evidence="1" id="KW-0614">Plasmid</keyword>
<dbReference type="EMBL" id="CP029158">
    <property type="protein sequence ID" value="QKM65807.1"/>
    <property type="molecule type" value="Genomic_DNA"/>
</dbReference>
<reference evidence="1 2" key="1">
    <citation type="journal article" date="2012" name="J. Bacteriol.">
        <title>Draft genome of Streptomyces tsukubaensis NRRL 18488, the producer of the clinically important immunosuppressant tacrolimus (FK506).</title>
        <authorList>
            <person name="Barreiro C."/>
            <person name="Prieto C."/>
            <person name="Sola-Landa A."/>
            <person name="Solera E."/>
            <person name="Martinez-Castro M."/>
            <person name="Perez-Redondo R."/>
            <person name="Garcia-Estrada C."/>
            <person name="Aparicio J.F."/>
            <person name="Fernandez-Martinez L.T."/>
            <person name="Santos-Aberturas J."/>
            <person name="Salehi-Najafabadi Z."/>
            <person name="Rodriguez-Garcia A."/>
            <person name="Tauch A."/>
            <person name="Martin J.F."/>
        </authorList>
    </citation>
    <scope>NUCLEOTIDE SEQUENCE [LARGE SCALE GENOMIC DNA]</scope>
    <source>
        <strain evidence="2">DSM 42081 / NBRC 108919 / NRRL 18488 / 9993</strain>
    </source>
</reference>
<organism evidence="1 2">
    <name type="scientific">Streptomyces tsukubensis (strain DSM 42081 / NBRC 108919 / NRRL 18488 / 9993)</name>
    <dbReference type="NCBI Taxonomy" id="1114943"/>
    <lineage>
        <taxon>Bacteria</taxon>
        <taxon>Bacillati</taxon>
        <taxon>Actinomycetota</taxon>
        <taxon>Actinomycetes</taxon>
        <taxon>Kitasatosporales</taxon>
        <taxon>Streptomycetaceae</taxon>
        <taxon>Streptomyces</taxon>
    </lineage>
</organism>